<accession>A0ABV1D6C0</accession>
<keyword evidence="2" id="KW-0456">Lyase</keyword>
<protein>
    <submittedName>
        <fullName evidence="4">Mandelate racemase/muconate lactonizing enzyme family protein</fullName>
    </submittedName>
</protein>
<dbReference type="PROSITE" id="PS00908">
    <property type="entry name" value="MR_MLE_1"/>
    <property type="match status" value="1"/>
</dbReference>
<dbReference type="InterPro" id="IPR029017">
    <property type="entry name" value="Enolase-like_N"/>
</dbReference>
<comment type="caution">
    <text evidence="4">The sequence shown here is derived from an EMBL/GenBank/DDBJ whole genome shotgun (WGS) entry which is preliminary data.</text>
</comment>
<evidence type="ECO:0000313" key="4">
    <source>
        <dbReference type="EMBL" id="MEQ2425948.1"/>
    </source>
</evidence>
<dbReference type="EMBL" id="JBBMFM010000046">
    <property type="protein sequence ID" value="MEQ2425948.1"/>
    <property type="molecule type" value="Genomic_DNA"/>
</dbReference>
<dbReference type="InterPro" id="IPR018110">
    <property type="entry name" value="Mandel_Rmase/mucon_lact_enz_CS"/>
</dbReference>
<dbReference type="SMART" id="SM00922">
    <property type="entry name" value="MR_MLE"/>
    <property type="match status" value="1"/>
</dbReference>
<dbReference type="CDD" id="cd03316">
    <property type="entry name" value="MR_like"/>
    <property type="match status" value="1"/>
</dbReference>
<gene>
    <name evidence="4" type="ORF">WMQ36_13280</name>
</gene>
<proteinExistence type="predicted"/>
<dbReference type="SFLD" id="SFLDG00179">
    <property type="entry name" value="mandelate_racemase"/>
    <property type="match status" value="1"/>
</dbReference>
<dbReference type="InterPro" id="IPR029065">
    <property type="entry name" value="Enolase_C-like"/>
</dbReference>
<dbReference type="Pfam" id="PF13378">
    <property type="entry name" value="MR_MLE_C"/>
    <property type="match status" value="1"/>
</dbReference>
<evidence type="ECO:0000313" key="5">
    <source>
        <dbReference type="Proteomes" id="UP001454086"/>
    </source>
</evidence>
<dbReference type="Pfam" id="PF02746">
    <property type="entry name" value="MR_MLE_N"/>
    <property type="match status" value="1"/>
</dbReference>
<dbReference type="Proteomes" id="UP001454086">
    <property type="component" value="Unassembled WGS sequence"/>
</dbReference>
<dbReference type="InterPro" id="IPR013342">
    <property type="entry name" value="Mandelate_racemase_C"/>
</dbReference>
<organism evidence="4 5">
    <name type="scientific">Enterocloster hominis</name>
    <name type="common">ex Hitch et al. 2024</name>
    <dbReference type="NCBI Taxonomy" id="1917870"/>
    <lineage>
        <taxon>Bacteria</taxon>
        <taxon>Bacillati</taxon>
        <taxon>Bacillota</taxon>
        <taxon>Clostridia</taxon>
        <taxon>Lachnospirales</taxon>
        <taxon>Lachnospiraceae</taxon>
        <taxon>Enterocloster</taxon>
    </lineage>
</organism>
<reference evidence="4 5" key="1">
    <citation type="submission" date="2024-03" db="EMBL/GenBank/DDBJ databases">
        <title>Human intestinal bacterial collection.</title>
        <authorList>
            <person name="Pauvert C."/>
            <person name="Hitch T.C.A."/>
            <person name="Clavel T."/>
        </authorList>
    </citation>
    <scope>NUCLEOTIDE SEQUENCE [LARGE SCALE GENOMIC DNA]</scope>
    <source>
        <strain evidence="4 5">CLA-SR-H021</strain>
    </source>
</reference>
<dbReference type="RefSeq" id="WP_227794481.1">
    <property type="nucleotide sequence ID" value="NZ_JAJFEB010000001.1"/>
</dbReference>
<dbReference type="InterPro" id="IPR013341">
    <property type="entry name" value="Mandelate_racemase_N_dom"/>
</dbReference>
<dbReference type="SUPFAM" id="SSF54826">
    <property type="entry name" value="Enolase N-terminal domain-like"/>
    <property type="match status" value="1"/>
</dbReference>
<keyword evidence="1" id="KW-0479">Metal-binding</keyword>
<dbReference type="InterPro" id="IPR034593">
    <property type="entry name" value="DgoD-like"/>
</dbReference>
<feature type="domain" description="Mandelate racemase/muconate lactonizing enzyme C-terminal" evidence="3">
    <location>
        <begin position="149"/>
        <end position="265"/>
    </location>
</feature>
<dbReference type="PANTHER" id="PTHR48080:SF2">
    <property type="entry name" value="D-GALACTONATE DEHYDRATASE"/>
    <property type="match status" value="1"/>
</dbReference>
<dbReference type="Gene3D" id="3.20.20.120">
    <property type="entry name" value="Enolase-like C-terminal domain"/>
    <property type="match status" value="1"/>
</dbReference>
<name>A0ABV1D6C0_9FIRM</name>
<evidence type="ECO:0000259" key="3">
    <source>
        <dbReference type="SMART" id="SM00922"/>
    </source>
</evidence>
<dbReference type="Gene3D" id="3.30.390.10">
    <property type="entry name" value="Enolase-like, N-terminal domain"/>
    <property type="match status" value="1"/>
</dbReference>
<evidence type="ECO:0000256" key="2">
    <source>
        <dbReference type="ARBA" id="ARBA00023239"/>
    </source>
</evidence>
<keyword evidence="5" id="KW-1185">Reference proteome</keyword>
<evidence type="ECO:0000256" key="1">
    <source>
        <dbReference type="ARBA" id="ARBA00022723"/>
    </source>
</evidence>
<dbReference type="SUPFAM" id="SSF51604">
    <property type="entry name" value="Enolase C-terminal domain-like"/>
    <property type="match status" value="1"/>
</dbReference>
<dbReference type="InterPro" id="IPR036849">
    <property type="entry name" value="Enolase-like_C_sf"/>
</dbReference>
<sequence>MKIASLDVIALEKEKGCGSRPVIVRINTDEGIYGYGEAAIAIGCGSTAAYELLKDMGPMIIGMDAMAHEVIWEKLYKQSFWAQGNGAVFFSAISAIDIALWDIKGKALGVPVYQLLGGKQRDRLRAYASQLQFGWGTDEFNPGASRGDVDFYREACQKAMDQGYDAVKINFLRFDRDGKMLSYLDTTGHLSRQAMHTAEERIAAVRETVGPDVDIIIENHAMTDANTAVQFARMASRYDIMFLEEGCTPLNPQVMRRIADNTDIPLATGERTYTRWGFLPFLENGSLSVIQPDIGNCGGITECKKICDMAHVYDVGVQTHVCSSPISVAVSLQLEAAIPNFVIHEHHIANTTAVTINECVHNYQPVNGYFEIPDLPGIGQELSDYALKHARIETVR</sequence>
<dbReference type="PANTHER" id="PTHR48080">
    <property type="entry name" value="D-GALACTONATE DEHYDRATASE-RELATED"/>
    <property type="match status" value="1"/>
</dbReference>
<dbReference type="SFLD" id="SFLDS00001">
    <property type="entry name" value="Enolase"/>
    <property type="match status" value="1"/>
</dbReference>